<reference evidence="11 12" key="1">
    <citation type="submission" date="2019-01" db="EMBL/GenBank/DDBJ databases">
        <title>Sphingomonas mucosissima sp. nov. and Sphingomonas desiccabilis sp. nov., from biological soil crusts in the Colorado Plateau, USA.</title>
        <authorList>
            <person name="Zhu D."/>
        </authorList>
    </citation>
    <scope>NUCLEOTIDE SEQUENCE [LARGE SCALE GENOMIC DNA]</scope>
    <source>
        <strain evidence="11 12">CP1D</strain>
    </source>
</reference>
<evidence type="ECO:0000256" key="3">
    <source>
        <dbReference type="ARBA" id="ARBA00022475"/>
    </source>
</evidence>
<dbReference type="Gene3D" id="3.30.450.20">
    <property type="entry name" value="PAS domain"/>
    <property type="match status" value="1"/>
</dbReference>
<dbReference type="Gene3D" id="3.30.70.270">
    <property type="match status" value="1"/>
</dbReference>
<dbReference type="GO" id="GO:0043709">
    <property type="term" value="P:cell adhesion involved in single-species biofilm formation"/>
    <property type="evidence" value="ECO:0007669"/>
    <property type="project" value="TreeGrafter"/>
</dbReference>
<dbReference type="GO" id="GO:0005886">
    <property type="term" value="C:plasma membrane"/>
    <property type="evidence" value="ECO:0007669"/>
    <property type="project" value="UniProtKB-SubCell"/>
</dbReference>
<evidence type="ECO:0000259" key="10">
    <source>
        <dbReference type="PROSITE" id="PS50887"/>
    </source>
</evidence>
<dbReference type="CDD" id="cd01949">
    <property type="entry name" value="GGDEF"/>
    <property type="match status" value="1"/>
</dbReference>
<evidence type="ECO:0000259" key="9">
    <source>
        <dbReference type="PROSITE" id="PS50112"/>
    </source>
</evidence>
<dbReference type="SMART" id="SM00091">
    <property type="entry name" value="PAS"/>
    <property type="match status" value="1"/>
</dbReference>
<dbReference type="PROSITE" id="PS50112">
    <property type="entry name" value="PAS"/>
    <property type="match status" value="1"/>
</dbReference>
<dbReference type="Pfam" id="PF05231">
    <property type="entry name" value="MASE1"/>
    <property type="match status" value="1"/>
</dbReference>
<dbReference type="Proteomes" id="UP000292347">
    <property type="component" value="Unassembled WGS sequence"/>
</dbReference>
<dbReference type="SUPFAM" id="SSF55785">
    <property type="entry name" value="PYP-like sensor domain (PAS domain)"/>
    <property type="match status" value="1"/>
</dbReference>
<dbReference type="FunFam" id="3.30.70.270:FF:000001">
    <property type="entry name" value="Diguanylate cyclase domain protein"/>
    <property type="match status" value="1"/>
</dbReference>
<dbReference type="Pfam" id="PF00990">
    <property type="entry name" value="GGDEF"/>
    <property type="match status" value="1"/>
</dbReference>
<evidence type="ECO:0000256" key="1">
    <source>
        <dbReference type="ARBA" id="ARBA00004651"/>
    </source>
</evidence>
<dbReference type="InterPro" id="IPR013656">
    <property type="entry name" value="PAS_4"/>
</dbReference>
<dbReference type="CDD" id="cd00130">
    <property type="entry name" value="PAS"/>
    <property type="match status" value="1"/>
</dbReference>
<dbReference type="NCBIfam" id="TIGR00229">
    <property type="entry name" value="sensory_box"/>
    <property type="match status" value="1"/>
</dbReference>
<dbReference type="GO" id="GO:0052621">
    <property type="term" value="F:diguanylate cyclase activity"/>
    <property type="evidence" value="ECO:0007669"/>
    <property type="project" value="UniProtKB-EC"/>
</dbReference>
<comment type="catalytic activity">
    <reaction evidence="7">
        <text>2 GTP = 3',3'-c-di-GMP + 2 diphosphate</text>
        <dbReference type="Rhea" id="RHEA:24898"/>
        <dbReference type="ChEBI" id="CHEBI:33019"/>
        <dbReference type="ChEBI" id="CHEBI:37565"/>
        <dbReference type="ChEBI" id="CHEBI:58805"/>
        <dbReference type="EC" id="2.7.7.65"/>
    </reaction>
</comment>
<keyword evidence="5 8" id="KW-1133">Transmembrane helix</keyword>
<dbReference type="EMBL" id="SDPT01000004">
    <property type="protein sequence ID" value="RXZ29920.1"/>
    <property type="molecule type" value="Genomic_DNA"/>
</dbReference>
<dbReference type="InterPro" id="IPR035965">
    <property type="entry name" value="PAS-like_dom_sf"/>
</dbReference>
<dbReference type="InterPro" id="IPR007895">
    <property type="entry name" value="MASE1"/>
</dbReference>
<evidence type="ECO:0000256" key="2">
    <source>
        <dbReference type="ARBA" id="ARBA00012528"/>
    </source>
</evidence>
<evidence type="ECO:0000313" key="11">
    <source>
        <dbReference type="EMBL" id="RXZ29920.1"/>
    </source>
</evidence>
<dbReference type="SUPFAM" id="SSF55073">
    <property type="entry name" value="Nucleotide cyclase"/>
    <property type="match status" value="1"/>
</dbReference>
<feature type="transmembrane region" description="Helical" evidence="8">
    <location>
        <begin position="198"/>
        <end position="220"/>
    </location>
</feature>
<evidence type="ECO:0000256" key="7">
    <source>
        <dbReference type="ARBA" id="ARBA00034247"/>
    </source>
</evidence>
<protein>
    <recommendedName>
        <fullName evidence="2">diguanylate cyclase</fullName>
        <ecNumber evidence="2">2.7.7.65</ecNumber>
    </recommendedName>
</protein>
<feature type="transmembrane region" description="Helical" evidence="8">
    <location>
        <begin position="118"/>
        <end position="147"/>
    </location>
</feature>
<dbReference type="EC" id="2.7.7.65" evidence="2"/>
<keyword evidence="12" id="KW-1185">Reference proteome</keyword>
<keyword evidence="3" id="KW-1003">Cell membrane</keyword>
<keyword evidence="6 8" id="KW-0472">Membrane</keyword>
<evidence type="ECO:0000256" key="4">
    <source>
        <dbReference type="ARBA" id="ARBA00022692"/>
    </source>
</evidence>
<dbReference type="PANTHER" id="PTHR45138:SF9">
    <property type="entry name" value="DIGUANYLATE CYCLASE DGCM-RELATED"/>
    <property type="match status" value="1"/>
</dbReference>
<accession>A0A4Q2IP66</accession>
<evidence type="ECO:0000256" key="6">
    <source>
        <dbReference type="ARBA" id="ARBA00023136"/>
    </source>
</evidence>
<proteinExistence type="predicted"/>
<feature type="transmembrane region" description="Helical" evidence="8">
    <location>
        <begin position="159"/>
        <end position="178"/>
    </location>
</feature>
<dbReference type="InterPro" id="IPR000014">
    <property type="entry name" value="PAS"/>
</dbReference>
<sequence>MQTPVIAALPAPSMISSVARLGLASLVLSTASLVLTRFDGSIAFIWANTGLVIAALSLRPPEQWRWLLPAFGVAMFAATVCFGMGLAAAAPLLAATMTEATLPAWLLRRWKGHFFDRVAGVVMFLLVAGVLGPLVGAVIAATAISLLTDASWERTAIRWFTSHGLGTITFTPLIMLLLRGEVGRWFQVPLREKMGPVAMLGLVAVVVAGVFLQDDIPLLFLPMLPMLAATMLYVRIGAAGSIVLLVAIGGTLSVTGHGPIHAIPTPPLSRILFFQFYVGCAALLVLPVSALLKQHRRAIRDLSQSEARFRLLSDRSADVILEVAPDGTILHASPSVTQVAGRPAAYYLGQHGFTLVHPEDQHVLWRAHRQALANPDIAHTAQFRSPRETPEPAWFEAALRGLGGTAGQGLIVVLRDISARKATELALEIAASTDPLTGLVNRRSFLQRLRNQIEHCRVGSSQGSVALVDLDHFKSVNDRFGHAVGDLALQAFARITAATIDRRHCLARIGGEEFAILLVGISPEEAQAACERLRHAVEQLEVELPSAMLEIEGPRVTASIGLVAIDPESDPATILNRADEALYRAKASGRNCVQVAD</sequence>
<feature type="domain" description="PAS" evidence="9">
    <location>
        <begin position="305"/>
        <end position="375"/>
    </location>
</feature>
<dbReference type="Pfam" id="PF08448">
    <property type="entry name" value="PAS_4"/>
    <property type="match status" value="1"/>
</dbReference>
<name>A0A4Q2IP66_9SPHN</name>
<feature type="transmembrane region" description="Helical" evidence="8">
    <location>
        <begin position="70"/>
        <end position="98"/>
    </location>
</feature>
<feature type="transmembrane region" description="Helical" evidence="8">
    <location>
        <begin position="40"/>
        <end position="58"/>
    </location>
</feature>
<dbReference type="AlphaFoldDB" id="A0A4Q2IP66"/>
<dbReference type="SMART" id="SM00267">
    <property type="entry name" value="GGDEF"/>
    <property type="match status" value="1"/>
</dbReference>
<dbReference type="InterPro" id="IPR050469">
    <property type="entry name" value="Diguanylate_Cyclase"/>
</dbReference>
<keyword evidence="4 8" id="KW-0812">Transmembrane</keyword>
<evidence type="ECO:0000256" key="5">
    <source>
        <dbReference type="ARBA" id="ARBA00022989"/>
    </source>
</evidence>
<dbReference type="InterPro" id="IPR000160">
    <property type="entry name" value="GGDEF_dom"/>
</dbReference>
<comment type="caution">
    <text evidence="11">The sequence shown here is derived from an EMBL/GenBank/DDBJ whole genome shotgun (WGS) entry which is preliminary data.</text>
</comment>
<dbReference type="InterPro" id="IPR043128">
    <property type="entry name" value="Rev_trsase/Diguanyl_cyclase"/>
</dbReference>
<evidence type="ECO:0000313" key="12">
    <source>
        <dbReference type="Proteomes" id="UP000292347"/>
    </source>
</evidence>
<feature type="domain" description="GGDEF" evidence="10">
    <location>
        <begin position="461"/>
        <end position="597"/>
    </location>
</feature>
<dbReference type="InterPro" id="IPR029787">
    <property type="entry name" value="Nucleotide_cyclase"/>
</dbReference>
<dbReference type="PANTHER" id="PTHR45138">
    <property type="entry name" value="REGULATORY COMPONENTS OF SENSORY TRANSDUCTION SYSTEM"/>
    <property type="match status" value="1"/>
</dbReference>
<feature type="transmembrane region" description="Helical" evidence="8">
    <location>
        <begin position="232"/>
        <end position="252"/>
    </location>
</feature>
<gene>
    <name evidence="11" type="ORF">EO081_16400</name>
</gene>
<dbReference type="OrthoDB" id="9812260at2"/>
<feature type="transmembrane region" description="Helical" evidence="8">
    <location>
        <begin position="272"/>
        <end position="292"/>
    </location>
</feature>
<organism evidence="11 12">
    <name type="scientific">Sphingomonas desiccabilis</name>
    <dbReference type="NCBI Taxonomy" id="429134"/>
    <lineage>
        <taxon>Bacteria</taxon>
        <taxon>Pseudomonadati</taxon>
        <taxon>Pseudomonadota</taxon>
        <taxon>Alphaproteobacteria</taxon>
        <taxon>Sphingomonadales</taxon>
        <taxon>Sphingomonadaceae</taxon>
        <taxon>Sphingomonas</taxon>
    </lineage>
</organism>
<evidence type="ECO:0000256" key="8">
    <source>
        <dbReference type="SAM" id="Phobius"/>
    </source>
</evidence>
<dbReference type="NCBIfam" id="TIGR00254">
    <property type="entry name" value="GGDEF"/>
    <property type="match status" value="1"/>
</dbReference>
<dbReference type="PROSITE" id="PS50887">
    <property type="entry name" value="GGDEF"/>
    <property type="match status" value="1"/>
</dbReference>
<dbReference type="GO" id="GO:1902201">
    <property type="term" value="P:negative regulation of bacterial-type flagellum-dependent cell motility"/>
    <property type="evidence" value="ECO:0007669"/>
    <property type="project" value="TreeGrafter"/>
</dbReference>
<comment type="subcellular location">
    <subcellularLocation>
        <location evidence="1">Cell membrane</location>
        <topology evidence="1">Multi-pass membrane protein</topology>
    </subcellularLocation>
</comment>